<evidence type="ECO:0000256" key="6">
    <source>
        <dbReference type="ARBA" id="ARBA00022801"/>
    </source>
</evidence>
<dbReference type="FunFam" id="2.70.210.12:FF:000001">
    <property type="entry name" value="GTPase Obg"/>
    <property type="match status" value="1"/>
</dbReference>
<dbReference type="GO" id="GO:0003924">
    <property type="term" value="F:GTPase activity"/>
    <property type="evidence" value="ECO:0007669"/>
    <property type="project" value="UniProtKB-UniRule"/>
</dbReference>
<evidence type="ECO:0000259" key="12">
    <source>
        <dbReference type="PROSITE" id="PS51883"/>
    </source>
</evidence>
<dbReference type="EMBL" id="SCFR01000010">
    <property type="protein sequence ID" value="TFF66490.1"/>
    <property type="molecule type" value="Genomic_DNA"/>
</dbReference>
<organism evidence="13 14">
    <name type="scientific">Helcococcus ovis</name>
    <dbReference type="NCBI Taxonomy" id="72026"/>
    <lineage>
        <taxon>Bacteria</taxon>
        <taxon>Bacillati</taxon>
        <taxon>Bacillota</taxon>
        <taxon>Tissierellia</taxon>
        <taxon>Tissierellales</taxon>
        <taxon>Peptoniphilaceae</taxon>
        <taxon>Helcococcus</taxon>
    </lineage>
</organism>
<comment type="caution">
    <text evidence="13">The sequence shown here is derived from an EMBL/GenBank/DDBJ whole genome shotgun (WGS) entry which is preliminary data.</text>
</comment>
<comment type="similarity">
    <text evidence="2 9">Belongs to the TRAFAC class OBG-HflX-like GTPase superfamily. OBG GTPase family.</text>
</comment>
<dbReference type="PROSITE" id="PS00905">
    <property type="entry name" value="GTP1_OBG"/>
    <property type="match status" value="1"/>
</dbReference>
<dbReference type="PANTHER" id="PTHR11702:SF31">
    <property type="entry name" value="MITOCHONDRIAL RIBOSOME-ASSOCIATED GTPASE 2"/>
    <property type="match status" value="1"/>
</dbReference>
<feature type="binding site" evidence="9">
    <location>
        <begin position="309"/>
        <end position="311"/>
    </location>
    <ligand>
        <name>GTP</name>
        <dbReference type="ChEBI" id="CHEBI:37565"/>
    </ligand>
</feature>
<dbReference type="Pfam" id="PF01926">
    <property type="entry name" value="MMR_HSR1"/>
    <property type="match status" value="1"/>
</dbReference>
<protein>
    <recommendedName>
        <fullName evidence="9">GTPase Obg</fullName>
        <ecNumber evidence="9">3.6.5.-</ecNumber>
    </recommendedName>
    <alternativeName>
        <fullName evidence="9">GTP-binding protein Obg</fullName>
    </alternativeName>
</protein>
<dbReference type="NCBIfam" id="NF008956">
    <property type="entry name" value="PRK12299.1"/>
    <property type="match status" value="1"/>
</dbReference>
<dbReference type="GO" id="GO:0005737">
    <property type="term" value="C:cytoplasm"/>
    <property type="evidence" value="ECO:0007669"/>
    <property type="project" value="UniProtKB-SubCell"/>
</dbReference>
<proteinExistence type="inferred from homology"/>
<dbReference type="InterPro" id="IPR015349">
    <property type="entry name" value="OCT_dom"/>
</dbReference>
<dbReference type="PROSITE" id="PS51881">
    <property type="entry name" value="OCT"/>
    <property type="match status" value="1"/>
</dbReference>
<name>A0A4R9C3W3_9FIRM</name>
<feature type="binding site" evidence="9">
    <location>
        <begin position="165"/>
        <end position="172"/>
    </location>
    <ligand>
        <name>GTP</name>
        <dbReference type="ChEBI" id="CHEBI:37565"/>
    </ligand>
</feature>
<dbReference type="CDD" id="cd01898">
    <property type="entry name" value="Obg"/>
    <property type="match status" value="1"/>
</dbReference>
<keyword evidence="14" id="KW-1185">Reference proteome</keyword>
<evidence type="ECO:0000313" key="13">
    <source>
        <dbReference type="EMBL" id="TFF66490.1"/>
    </source>
</evidence>
<dbReference type="NCBIfam" id="NF008954">
    <property type="entry name" value="PRK12296.1"/>
    <property type="match status" value="1"/>
</dbReference>
<dbReference type="NCBIfam" id="TIGR03595">
    <property type="entry name" value="Obg_CgtA_exten"/>
    <property type="match status" value="1"/>
</dbReference>
<dbReference type="NCBIfam" id="TIGR02729">
    <property type="entry name" value="Obg_CgtA"/>
    <property type="match status" value="1"/>
</dbReference>
<evidence type="ECO:0000259" key="10">
    <source>
        <dbReference type="PROSITE" id="PS51710"/>
    </source>
</evidence>
<dbReference type="AlphaFoldDB" id="A0A4R9C3W3"/>
<dbReference type="SUPFAM" id="SSF52540">
    <property type="entry name" value="P-loop containing nucleoside triphosphate hydrolases"/>
    <property type="match status" value="1"/>
</dbReference>
<feature type="binding site" evidence="9">
    <location>
        <position position="192"/>
    </location>
    <ligand>
        <name>Mg(2+)</name>
        <dbReference type="ChEBI" id="CHEBI:18420"/>
    </ligand>
</feature>
<feature type="domain" description="OCT" evidence="11">
    <location>
        <begin position="337"/>
        <end position="424"/>
    </location>
</feature>
<sequence>MFLDVAKIILRSGAGGDGAIAWRREIFEPAGGPAGGDGGDGGSVILKADSNVQTLLDFKYRRHFFAQNGEPGRNKKQYGKKGEDLYVKVPVGTIVREAKSNKVICDLIEDGEEFIIAKGGKGGKGNAKFANSIRQAPKFAQPGENAQEIEVILELKLIADIGLIGLPNVGKSSLLSILSDAKPKIANYHFTTLTPNLGVVKIDFQNNFVIADIPGLIDGASEGIGLGHQFLKHVERTRLLVHVLDMAGSEGRDPIDDFNIIMKELSNYSDKLREKDLFVVANKMDLPNAVENLEIFKLNFPELKVIETSAATTNGIEDLKYYMFERLKDIKKDYHSLDKDERLDLESFFKVDRTIEVNKKNGEYIVKGYPISELIRKTNFDDYESLRHFEAVLEKMGVMAQLEELGIEDGDTIHVESIQIEYFG</sequence>
<dbReference type="Pfam" id="PF09269">
    <property type="entry name" value="DUF1967"/>
    <property type="match status" value="1"/>
</dbReference>
<comment type="cofactor">
    <cofactor evidence="1 9">
        <name>Mg(2+)</name>
        <dbReference type="ChEBI" id="CHEBI:18420"/>
    </cofactor>
</comment>
<dbReference type="InterPro" id="IPR006169">
    <property type="entry name" value="GTP1_OBG_dom"/>
</dbReference>
<dbReference type="NCBIfam" id="NF008955">
    <property type="entry name" value="PRK12297.1"/>
    <property type="match status" value="1"/>
</dbReference>
<keyword evidence="5 9" id="KW-0547">Nucleotide-binding</keyword>
<dbReference type="InterPro" id="IPR006073">
    <property type="entry name" value="GTP-bd"/>
</dbReference>
<comment type="subcellular location">
    <subcellularLocation>
        <location evidence="9">Cytoplasm</location>
    </subcellularLocation>
</comment>
<dbReference type="EC" id="3.6.5.-" evidence="9"/>
<evidence type="ECO:0000256" key="2">
    <source>
        <dbReference type="ARBA" id="ARBA00007699"/>
    </source>
</evidence>
<evidence type="ECO:0000256" key="5">
    <source>
        <dbReference type="ARBA" id="ARBA00022741"/>
    </source>
</evidence>
<dbReference type="InterPro" id="IPR036726">
    <property type="entry name" value="GTP1_OBG_dom_sf"/>
</dbReference>
<feature type="domain" description="OBG-type G" evidence="10">
    <location>
        <begin position="159"/>
        <end position="328"/>
    </location>
</feature>
<dbReference type="InterPro" id="IPR031167">
    <property type="entry name" value="G_OBG"/>
</dbReference>
<dbReference type="PANTHER" id="PTHR11702">
    <property type="entry name" value="DEVELOPMENTALLY REGULATED GTP-BINDING PROTEIN-RELATED"/>
    <property type="match status" value="1"/>
</dbReference>
<dbReference type="Proteomes" id="UP000297454">
    <property type="component" value="Unassembled WGS sequence"/>
</dbReference>
<reference evidence="13 14" key="1">
    <citation type="submission" date="2019-01" db="EMBL/GenBank/DDBJ databases">
        <title>Draft Genome Sequences of Helcococcus ovis Strains Isolated from the Uterus and Vagina of Dairy Cows with Metritis.</title>
        <authorList>
            <person name="Cunha F."/>
            <person name="Jeon S.J."/>
            <person name="Kutzer P."/>
            <person name="Galvao K.N."/>
        </authorList>
    </citation>
    <scope>NUCLEOTIDE SEQUENCE [LARGE SCALE GENOMIC DNA]</scope>
    <source>
        <strain evidence="13 14">KG-37</strain>
    </source>
</reference>
<dbReference type="PROSITE" id="PS51883">
    <property type="entry name" value="OBG"/>
    <property type="match status" value="1"/>
</dbReference>
<evidence type="ECO:0000256" key="8">
    <source>
        <dbReference type="ARBA" id="ARBA00023134"/>
    </source>
</evidence>
<dbReference type="RefSeq" id="WP_134744371.1">
    <property type="nucleotide sequence ID" value="NZ_CP119761.1"/>
</dbReference>
<evidence type="ECO:0000256" key="1">
    <source>
        <dbReference type="ARBA" id="ARBA00001946"/>
    </source>
</evidence>
<dbReference type="Gene3D" id="3.40.50.300">
    <property type="entry name" value="P-loop containing nucleotide triphosphate hydrolases"/>
    <property type="match status" value="1"/>
</dbReference>
<keyword evidence="6 9" id="KW-0378">Hydrolase</keyword>
<dbReference type="SUPFAM" id="SSF82051">
    <property type="entry name" value="Obg GTP-binding protein N-terminal domain"/>
    <property type="match status" value="1"/>
</dbReference>
<keyword evidence="8 9" id="KW-0342">GTP-binding</keyword>
<feature type="domain" description="Obg" evidence="12">
    <location>
        <begin position="1"/>
        <end position="158"/>
    </location>
</feature>
<dbReference type="PIRSF" id="PIRSF002401">
    <property type="entry name" value="GTP_bd_Obg/CgtA"/>
    <property type="match status" value="1"/>
</dbReference>
<dbReference type="PRINTS" id="PR00326">
    <property type="entry name" value="GTP1OBG"/>
</dbReference>
<feature type="binding site" evidence="9">
    <location>
        <begin position="282"/>
        <end position="285"/>
    </location>
    <ligand>
        <name>GTP</name>
        <dbReference type="ChEBI" id="CHEBI:37565"/>
    </ligand>
</feature>
<dbReference type="Gene3D" id="3.30.300.350">
    <property type="entry name" value="GTP-binding protein OBG, C-terminal domain"/>
    <property type="match status" value="1"/>
</dbReference>
<accession>A0A4R9C3W3</accession>
<evidence type="ECO:0000256" key="4">
    <source>
        <dbReference type="ARBA" id="ARBA00022723"/>
    </source>
</evidence>
<feature type="binding site" evidence="9">
    <location>
        <position position="172"/>
    </location>
    <ligand>
        <name>Mg(2+)</name>
        <dbReference type="ChEBI" id="CHEBI:18420"/>
    </ligand>
</feature>
<dbReference type="HAMAP" id="MF_01454">
    <property type="entry name" value="GTPase_Obg"/>
    <property type="match status" value="1"/>
</dbReference>
<dbReference type="InterPro" id="IPR045086">
    <property type="entry name" value="OBG_GTPase"/>
</dbReference>
<dbReference type="InterPro" id="IPR014100">
    <property type="entry name" value="GTP-bd_Obg/CgtA"/>
</dbReference>
<dbReference type="GO" id="GO:0042254">
    <property type="term" value="P:ribosome biogenesis"/>
    <property type="evidence" value="ECO:0007669"/>
    <property type="project" value="UniProtKB-UniRule"/>
</dbReference>
<dbReference type="GO" id="GO:0005525">
    <property type="term" value="F:GTP binding"/>
    <property type="evidence" value="ECO:0007669"/>
    <property type="project" value="UniProtKB-UniRule"/>
</dbReference>
<dbReference type="Gene3D" id="2.70.210.12">
    <property type="entry name" value="GTP1/OBG domain"/>
    <property type="match status" value="1"/>
</dbReference>
<evidence type="ECO:0000256" key="3">
    <source>
        <dbReference type="ARBA" id="ARBA00022490"/>
    </source>
</evidence>
<gene>
    <name evidence="13" type="primary">obgE</name>
    <name evidence="9" type="synonym">obg</name>
    <name evidence="13" type="ORF">EQF91_04075</name>
</gene>
<keyword evidence="3 9" id="KW-0963">Cytoplasm</keyword>
<keyword evidence="4 9" id="KW-0479">Metal-binding</keyword>
<dbReference type="InterPro" id="IPR027417">
    <property type="entry name" value="P-loop_NTPase"/>
</dbReference>
<dbReference type="SUPFAM" id="SSF102741">
    <property type="entry name" value="Obg GTP-binding protein C-terminal domain"/>
    <property type="match status" value="1"/>
</dbReference>
<comment type="function">
    <text evidence="9">An essential GTPase which binds GTP, GDP and possibly (p)ppGpp with moderate affinity, with high nucleotide exchange rates and a fairly low GTP hydrolysis rate. Plays a role in control of the cell cycle, stress response, ribosome biogenesis and in those bacteria that undergo differentiation, in morphogenesis control.</text>
</comment>
<evidence type="ECO:0000259" key="11">
    <source>
        <dbReference type="PROSITE" id="PS51881"/>
    </source>
</evidence>
<feature type="binding site" evidence="9">
    <location>
        <begin position="190"/>
        <end position="194"/>
    </location>
    <ligand>
        <name>GTP</name>
        <dbReference type="ChEBI" id="CHEBI:37565"/>
    </ligand>
</feature>
<dbReference type="InterPro" id="IPR036346">
    <property type="entry name" value="GTP-bd_prot_GTP1/OBG_C_sf"/>
</dbReference>
<comment type="subunit">
    <text evidence="9">Monomer.</text>
</comment>
<keyword evidence="7 9" id="KW-0460">Magnesium</keyword>
<dbReference type="GO" id="GO:0000287">
    <property type="term" value="F:magnesium ion binding"/>
    <property type="evidence" value="ECO:0007669"/>
    <property type="project" value="InterPro"/>
</dbReference>
<evidence type="ECO:0000313" key="14">
    <source>
        <dbReference type="Proteomes" id="UP000297454"/>
    </source>
</evidence>
<dbReference type="PROSITE" id="PS51710">
    <property type="entry name" value="G_OBG"/>
    <property type="match status" value="1"/>
</dbReference>
<dbReference type="InterPro" id="IPR006074">
    <property type="entry name" value="GTP1-OBG_CS"/>
</dbReference>
<evidence type="ECO:0000256" key="9">
    <source>
        <dbReference type="HAMAP-Rule" id="MF_01454"/>
    </source>
</evidence>
<dbReference type="Pfam" id="PF01018">
    <property type="entry name" value="GTP1_OBG"/>
    <property type="match status" value="1"/>
</dbReference>
<evidence type="ECO:0000256" key="7">
    <source>
        <dbReference type="ARBA" id="ARBA00022842"/>
    </source>
</evidence>
<feature type="binding site" evidence="9">
    <location>
        <begin position="212"/>
        <end position="215"/>
    </location>
    <ligand>
        <name>GTP</name>
        <dbReference type="ChEBI" id="CHEBI:37565"/>
    </ligand>
</feature>